<evidence type="ECO:0000313" key="2">
    <source>
        <dbReference type="Proteomes" id="UP000245535"/>
    </source>
</evidence>
<dbReference type="AlphaFoldDB" id="A0A315Z8T3"/>
<protein>
    <submittedName>
        <fullName evidence="1">Uncharacterized protein</fullName>
    </submittedName>
</protein>
<accession>A0A315Z8T3</accession>
<keyword evidence="2" id="KW-1185">Reference proteome</keyword>
<dbReference type="RefSeq" id="WP_109618523.1">
    <property type="nucleotide sequence ID" value="NZ_QGDO01000003.1"/>
</dbReference>
<dbReference type="Proteomes" id="UP000245535">
    <property type="component" value="Unassembled WGS sequence"/>
</dbReference>
<reference evidence="1 2" key="1">
    <citation type="submission" date="2018-03" db="EMBL/GenBank/DDBJ databases">
        <title>Genomic Encyclopedia of Archaeal and Bacterial Type Strains, Phase II (KMG-II): from individual species to whole genera.</title>
        <authorList>
            <person name="Goeker M."/>
        </authorList>
    </citation>
    <scope>NUCLEOTIDE SEQUENCE [LARGE SCALE GENOMIC DNA]</scope>
    <source>
        <strain evidence="1 2">DSM 28229</strain>
    </source>
</reference>
<organism evidence="1 2">
    <name type="scientific">Sediminitomix flava</name>
    <dbReference type="NCBI Taxonomy" id="379075"/>
    <lineage>
        <taxon>Bacteria</taxon>
        <taxon>Pseudomonadati</taxon>
        <taxon>Bacteroidota</taxon>
        <taxon>Cytophagia</taxon>
        <taxon>Cytophagales</taxon>
        <taxon>Flammeovirgaceae</taxon>
        <taxon>Sediminitomix</taxon>
    </lineage>
</organism>
<comment type="caution">
    <text evidence="1">The sequence shown here is derived from an EMBL/GenBank/DDBJ whole genome shotgun (WGS) entry which is preliminary data.</text>
</comment>
<dbReference type="EMBL" id="QGDO01000003">
    <property type="protein sequence ID" value="PWJ41986.1"/>
    <property type="molecule type" value="Genomic_DNA"/>
</dbReference>
<gene>
    <name evidence="1" type="ORF">BC781_103236</name>
</gene>
<name>A0A315Z8T3_SEDFL</name>
<proteinExistence type="predicted"/>
<sequence length="114" mass="13588">MEHKLEAISKILAVSPKDNKEFIRVEDDKNVLYFFADGLSQEELQSFYESKEDSEVIFIFSEDSEQELMDFAKNEFNCYAYLSIFDLKGEWKPFLGIHYKDGSFYDFRTKTKYK</sequence>
<evidence type="ECO:0000313" key="1">
    <source>
        <dbReference type="EMBL" id="PWJ41986.1"/>
    </source>
</evidence>